<sequence>MDARRLGHRNALPLALLEAAAPAYLTDAQWDQLGEDWLEQALAYTARPCKGARGPVTRIRPGRFRHRTARPPAAVEGAEGPVYRLADYLEQHGRRHRAGQIPPPGFWTAAAARAHPADLYVLGDAAWDRGLYRDATQLLKTCESAGHTRWRV</sequence>
<organism evidence="1 2">
    <name type="scientific">Nonomuraea mangrovi</name>
    <dbReference type="NCBI Taxonomy" id="2316207"/>
    <lineage>
        <taxon>Bacteria</taxon>
        <taxon>Bacillati</taxon>
        <taxon>Actinomycetota</taxon>
        <taxon>Actinomycetes</taxon>
        <taxon>Streptosporangiales</taxon>
        <taxon>Streptosporangiaceae</taxon>
        <taxon>Nonomuraea</taxon>
    </lineage>
</organism>
<evidence type="ECO:0008006" key="3">
    <source>
        <dbReference type="Google" id="ProtNLM"/>
    </source>
</evidence>
<keyword evidence="2" id="KW-1185">Reference proteome</keyword>
<dbReference type="EMBL" id="JBHUFV010000073">
    <property type="protein sequence ID" value="MFD1938721.1"/>
    <property type="molecule type" value="Genomic_DNA"/>
</dbReference>
<name>A0ABW4TAE5_9ACTN</name>
<gene>
    <name evidence="1" type="ORF">ACFSKW_45395</name>
</gene>
<comment type="caution">
    <text evidence="1">The sequence shown here is derived from an EMBL/GenBank/DDBJ whole genome shotgun (WGS) entry which is preliminary data.</text>
</comment>
<reference evidence="2" key="1">
    <citation type="journal article" date="2019" name="Int. J. Syst. Evol. Microbiol.">
        <title>The Global Catalogue of Microorganisms (GCM) 10K type strain sequencing project: providing services to taxonomists for standard genome sequencing and annotation.</title>
        <authorList>
            <consortium name="The Broad Institute Genomics Platform"/>
            <consortium name="The Broad Institute Genome Sequencing Center for Infectious Disease"/>
            <person name="Wu L."/>
            <person name="Ma J."/>
        </authorList>
    </citation>
    <scope>NUCLEOTIDE SEQUENCE [LARGE SCALE GENOMIC DNA]</scope>
    <source>
        <strain evidence="2">ICMP 6774ER</strain>
    </source>
</reference>
<proteinExistence type="predicted"/>
<evidence type="ECO:0000313" key="2">
    <source>
        <dbReference type="Proteomes" id="UP001597368"/>
    </source>
</evidence>
<accession>A0ABW4TAE5</accession>
<dbReference type="RefSeq" id="WP_379580815.1">
    <property type="nucleotide sequence ID" value="NZ_JBHUFV010000073.1"/>
</dbReference>
<protein>
    <recommendedName>
        <fullName evidence="3">Transposase</fullName>
    </recommendedName>
</protein>
<dbReference type="Proteomes" id="UP001597368">
    <property type="component" value="Unassembled WGS sequence"/>
</dbReference>
<evidence type="ECO:0000313" key="1">
    <source>
        <dbReference type="EMBL" id="MFD1938721.1"/>
    </source>
</evidence>